<accession>A0ABP9G705</accession>
<dbReference type="RefSeq" id="WP_345334294.1">
    <property type="nucleotide sequence ID" value="NZ_BAABJI010000004.1"/>
</dbReference>
<name>A0ABP9G705_9SPHI</name>
<dbReference type="PANTHER" id="PTHR45674:SF13">
    <property type="entry name" value="DNA LIGASE-RELATED"/>
    <property type="match status" value="1"/>
</dbReference>
<keyword evidence="12" id="KW-0131">Cell cycle</keyword>
<evidence type="ECO:0000256" key="2">
    <source>
        <dbReference type="ARBA" id="ARBA00022598"/>
    </source>
</evidence>
<keyword evidence="6" id="KW-0547">Nucleotide-binding</keyword>
<dbReference type="InterPro" id="IPR012310">
    <property type="entry name" value="DNA_ligase_ATP-dep_cent"/>
</dbReference>
<organism evidence="15 16">
    <name type="scientific">Mucilaginibacter defluvii</name>
    <dbReference type="NCBI Taxonomy" id="1196019"/>
    <lineage>
        <taxon>Bacteria</taxon>
        <taxon>Pseudomonadati</taxon>
        <taxon>Bacteroidota</taxon>
        <taxon>Sphingobacteriia</taxon>
        <taxon>Sphingobacteriales</taxon>
        <taxon>Sphingobacteriaceae</taxon>
        <taxon>Mucilaginibacter</taxon>
    </lineage>
</organism>
<evidence type="ECO:0000256" key="3">
    <source>
        <dbReference type="ARBA" id="ARBA00022618"/>
    </source>
</evidence>
<evidence type="ECO:0000259" key="14">
    <source>
        <dbReference type="PROSITE" id="PS50160"/>
    </source>
</evidence>
<dbReference type="Gene3D" id="3.30.470.30">
    <property type="entry name" value="DNA ligase/mRNA capping enzyme"/>
    <property type="match status" value="1"/>
</dbReference>
<evidence type="ECO:0000256" key="13">
    <source>
        <dbReference type="ARBA" id="ARBA00034003"/>
    </source>
</evidence>
<feature type="domain" description="ATP-dependent DNA ligase family profile" evidence="14">
    <location>
        <begin position="313"/>
        <end position="444"/>
    </location>
</feature>
<dbReference type="InterPro" id="IPR012340">
    <property type="entry name" value="NA-bd_OB-fold"/>
</dbReference>
<evidence type="ECO:0000256" key="1">
    <source>
        <dbReference type="ARBA" id="ARBA00012727"/>
    </source>
</evidence>
<dbReference type="InterPro" id="IPR016059">
    <property type="entry name" value="DNA_ligase_ATP-dep_CS"/>
</dbReference>
<dbReference type="NCBIfam" id="NF006701">
    <property type="entry name" value="PRK09247.1"/>
    <property type="match status" value="1"/>
</dbReference>
<dbReference type="SUPFAM" id="SSF117018">
    <property type="entry name" value="ATP-dependent DNA ligase DNA-binding domain"/>
    <property type="match status" value="1"/>
</dbReference>
<dbReference type="Gene3D" id="1.10.3260.10">
    <property type="entry name" value="DNA ligase, ATP-dependent, N-terminal domain"/>
    <property type="match status" value="1"/>
</dbReference>
<reference evidence="16" key="1">
    <citation type="journal article" date="2019" name="Int. J. Syst. Evol. Microbiol.">
        <title>The Global Catalogue of Microorganisms (GCM) 10K type strain sequencing project: providing services to taxonomists for standard genome sequencing and annotation.</title>
        <authorList>
            <consortium name="The Broad Institute Genomics Platform"/>
            <consortium name="The Broad Institute Genome Sequencing Center for Infectious Disease"/>
            <person name="Wu L."/>
            <person name="Ma J."/>
        </authorList>
    </citation>
    <scope>NUCLEOTIDE SEQUENCE [LARGE SCALE GENOMIC DNA]</scope>
    <source>
        <strain evidence="16">JCM 18283</strain>
    </source>
</reference>
<dbReference type="Pfam" id="PF04675">
    <property type="entry name" value="DNA_ligase_A_N"/>
    <property type="match status" value="1"/>
</dbReference>
<dbReference type="InterPro" id="IPR026333">
    <property type="entry name" value="ATP_dep_DNA_lig_pp_1105_fam"/>
</dbReference>
<dbReference type="EC" id="6.5.1.1" evidence="1"/>
<evidence type="ECO:0000256" key="6">
    <source>
        <dbReference type="ARBA" id="ARBA00022741"/>
    </source>
</evidence>
<dbReference type="InterPro" id="IPR012309">
    <property type="entry name" value="DNA_ligase_ATP-dep_C"/>
</dbReference>
<keyword evidence="4" id="KW-0235">DNA replication</keyword>
<dbReference type="Gene3D" id="2.40.50.140">
    <property type="entry name" value="Nucleic acid-binding proteins"/>
    <property type="match status" value="1"/>
</dbReference>
<evidence type="ECO:0000313" key="16">
    <source>
        <dbReference type="Proteomes" id="UP001501436"/>
    </source>
</evidence>
<evidence type="ECO:0000256" key="12">
    <source>
        <dbReference type="ARBA" id="ARBA00023306"/>
    </source>
</evidence>
<evidence type="ECO:0000256" key="9">
    <source>
        <dbReference type="ARBA" id="ARBA00022842"/>
    </source>
</evidence>
<dbReference type="EMBL" id="BAABJI010000004">
    <property type="protein sequence ID" value="GAA4931109.1"/>
    <property type="molecule type" value="Genomic_DNA"/>
</dbReference>
<evidence type="ECO:0000256" key="11">
    <source>
        <dbReference type="ARBA" id="ARBA00023204"/>
    </source>
</evidence>
<keyword evidence="5" id="KW-0479">Metal-binding</keyword>
<keyword evidence="2 15" id="KW-0436">Ligase</keyword>
<keyword evidence="7" id="KW-0227">DNA damage</keyword>
<keyword evidence="9" id="KW-0460">Magnesium</keyword>
<keyword evidence="16" id="KW-1185">Reference proteome</keyword>
<dbReference type="CDD" id="cd07972">
    <property type="entry name" value="OBF_DNA_ligase_Arch_LigB"/>
    <property type="match status" value="1"/>
</dbReference>
<dbReference type="InterPro" id="IPR036599">
    <property type="entry name" value="DNA_ligase_N_sf"/>
</dbReference>
<proteinExistence type="predicted"/>
<sequence>MKAFAQLFLSLDETNKTNEKVRILKEYFNSVPDADKMHMLALFTGRRPKRPINSTLVRTWAVEVSNIPAWLFEESYHVVGDLAETMSLLMPENTSGSSKSLADWVAEINEIGTRNEEERKLWLTEAWAMLDKQERFVFNKILTGSFRVGVSQNLVIKALAEVTGIEAPTLTHRIMGSWMPETYSYEQLVQEQSTADDISRPYPFFLAYPIQETSEKRKAAADLKDALGEPHEWQAEWKWDGIRAQMIKRDGKIFIWSRGEDLSTEKFPELHPFLNDLPDGTVLDGEILSFSNGLPMPFNVLQTRIGRKNLSKKILQESPVAVIAYDCLEYEGEDIRTKTQAERRIILEKLQAATQYPEIFSISELIKFDSWKALEKIREQSRAMIAEGIMLKRKKATYQVGRRRGDWWKWKIDPLSIDAVMIYAQKGHGRRADLYTDYTFAVWDGDKLVPFAKAYSGLTDQEINKVDYFVKRNTLEKFGPVRTVKPELVFEIGFEGINKSTRHKSGIALRFPRILRWRHDKKKEEADTLETLKALLDPVSPSPEEEA</sequence>
<dbReference type="Pfam" id="PF01068">
    <property type="entry name" value="DNA_ligase_A_M"/>
    <property type="match status" value="1"/>
</dbReference>
<dbReference type="SUPFAM" id="SSF56091">
    <property type="entry name" value="DNA ligase/mRNA capping enzyme, catalytic domain"/>
    <property type="match status" value="1"/>
</dbReference>
<evidence type="ECO:0000313" key="15">
    <source>
        <dbReference type="EMBL" id="GAA4931109.1"/>
    </source>
</evidence>
<evidence type="ECO:0000256" key="10">
    <source>
        <dbReference type="ARBA" id="ARBA00023172"/>
    </source>
</evidence>
<dbReference type="CDD" id="cd07897">
    <property type="entry name" value="Adenylation_DNA_ligase_Bac1"/>
    <property type="match status" value="1"/>
</dbReference>
<keyword evidence="8" id="KW-0067">ATP-binding</keyword>
<keyword evidence="3" id="KW-0132">Cell division</keyword>
<evidence type="ECO:0000256" key="8">
    <source>
        <dbReference type="ARBA" id="ARBA00022840"/>
    </source>
</evidence>
<evidence type="ECO:0000256" key="4">
    <source>
        <dbReference type="ARBA" id="ARBA00022705"/>
    </source>
</evidence>
<dbReference type="InterPro" id="IPR050191">
    <property type="entry name" value="ATP-dep_DNA_ligase"/>
</dbReference>
<evidence type="ECO:0000256" key="7">
    <source>
        <dbReference type="ARBA" id="ARBA00022763"/>
    </source>
</evidence>
<evidence type="ECO:0000256" key="5">
    <source>
        <dbReference type="ARBA" id="ARBA00022723"/>
    </source>
</evidence>
<dbReference type="PROSITE" id="PS00697">
    <property type="entry name" value="DNA_LIGASE_A1"/>
    <property type="match status" value="1"/>
</dbReference>
<comment type="caution">
    <text evidence="15">The sequence shown here is derived from an EMBL/GenBank/DDBJ whole genome shotgun (WGS) entry which is preliminary data.</text>
</comment>
<comment type="catalytic activity">
    <reaction evidence="13">
        <text>ATP + (deoxyribonucleotide)n-3'-hydroxyl + 5'-phospho-(deoxyribonucleotide)m = (deoxyribonucleotide)n+m + AMP + diphosphate.</text>
        <dbReference type="EC" id="6.5.1.1"/>
    </reaction>
</comment>
<dbReference type="PROSITE" id="PS50160">
    <property type="entry name" value="DNA_LIGASE_A3"/>
    <property type="match status" value="1"/>
</dbReference>
<keyword evidence="11" id="KW-0234">DNA repair</keyword>
<dbReference type="NCBIfam" id="TIGR04120">
    <property type="entry name" value="DNA_lig_bact"/>
    <property type="match status" value="1"/>
</dbReference>
<dbReference type="InterPro" id="IPR012308">
    <property type="entry name" value="DNA_ligase_ATP-dep_N"/>
</dbReference>
<protein>
    <recommendedName>
        <fullName evidence="1">DNA ligase (ATP)</fullName>
        <ecNumber evidence="1">6.5.1.1</ecNumber>
    </recommendedName>
</protein>
<dbReference type="Pfam" id="PF04679">
    <property type="entry name" value="DNA_ligase_A_C"/>
    <property type="match status" value="1"/>
</dbReference>
<gene>
    <name evidence="15" type="ORF">GCM10023313_40020</name>
</gene>
<dbReference type="SUPFAM" id="SSF50249">
    <property type="entry name" value="Nucleic acid-binding proteins"/>
    <property type="match status" value="1"/>
</dbReference>
<keyword evidence="10" id="KW-0233">DNA recombination</keyword>
<dbReference type="GO" id="GO:0016874">
    <property type="term" value="F:ligase activity"/>
    <property type="evidence" value="ECO:0007669"/>
    <property type="project" value="UniProtKB-KW"/>
</dbReference>
<dbReference type="PANTHER" id="PTHR45674">
    <property type="entry name" value="DNA LIGASE 1/3 FAMILY MEMBER"/>
    <property type="match status" value="1"/>
</dbReference>
<dbReference type="Proteomes" id="UP001501436">
    <property type="component" value="Unassembled WGS sequence"/>
</dbReference>